<protein>
    <recommendedName>
        <fullName evidence="10">Alkylation response protein AidB-like acyl-CoA dehydrogenase</fullName>
    </recommendedName>
</protein>
<evidence type="ECO:0000259" key="6">
    <source>
        <dbReference type="Pfam" id="PF00441"/>
    </source>
</evidence>
<dbReference type="InterPro" id="IPR037069">
    <property type="entry name" value="AcylCoA_DH/ox_N_sf"/>
</dbReference>
<sequence>MKFTRTSQQQDMATALRDLLGSVDVPAIARSWAAGETGDWWKVWHDLVDMGLTGVAVPEQAGGLGLGPVELAICLEQLGYSGLPGPIVESLAVLPHLLPDTSESEGRPWLEQVAAGQSLATVAIAEHVPYALDADQADVVLLCESDRVTAVEDPRLLRQESFDPARRLFTVETTGATVRFQNDAASVREAFDRGALGCAAQLLGIGRRLLDLATRHVSERHQFGRPIGEFQAVKHHLANALLELEFARPLVHGACLSATSGASCSGRDASAAKIVAGDAAYAAARTALQVHGAIGYTTEHDLHLWLTKATALRSAWGTPTWHRRRVADALALDPSVPVGGPETM</sequence>
<evidence type="ECO:0000259" key="7">
    <source>
        <dbReference type="Pfam" id="PF02771"/>
    </source>
</evidence>
<dbReference type="OrthoDB" id="8677713at2"/>
<feature type="domain" description="Acyl-CoA dehydrogenase/oxidase C-terminal" evidence="6">
    <location>
        <begin position="187"/>
        <end position="330"/>
    </location>
</feature>
<keyword evidence="9" id="KW-1185">Reference proteome</keyword>
<dbReference type="RefSeq" id="WP_114452531.1">
    <property type="nucleotide sequence ID" value="NZ_QPJC01000004.1"/>
</dbReference>
<dbReference type="PANTHER" id="PTHR43884">
    <property type="entry name" value="ACYL-COA DEHYDROGENASE"/>
    <property type="match status" value="1"/>
</dbReference>
<dbReference type="Pfam" id="PF00441">
    <property type="entry name" value="Acyl-CoA_dh_1"/>
    <property type="match status" value="1"/>
</dbReference>
<keyword evidence="5" id="KW-0560">Oxidoreductase</keyword>
<dbReference type="InterPro" id="IPR009100">
    <property type="entry name" value="AcylCoA_DH/oxidase_NM_dom_sf"/>
</dbReference>
<proteinExistence type="inferred from homology"/>
<comment type="similarity">
    <text evidence="2">Belongs to the acyl-CoA dehydrogenase family.</text>
</comment>
<dbReference type="EMBL" id="QPJC01000004">
    <property type="protein sequence ID" value="RCW44449.1"/>
    <property type="molecule type" value="Genomic_DNA"/>
</dbReference>
<dbReference type="Gene3D" id="1.10.540.10">
    <property type="entry name" value="Acyl-CoA dehydrogenase/oxidase, N-terminal domain"/>
    <property type="match status" value="1"/>
</dbReference>
<dbReference type="Proteomes" id="UP000253495">
    <property type="component" value="Unassembled WGS sequence"/>
</dbReference>
<dbReference type="SUPFAM" id="SSF47203">
    <property type="entry name" value="Acyl-CoA dehydrogenase C-terminal domain-like"/>
    <property type="match status" value="1"/>
</dbReference>
<organism evidence="8 9">
    <name type="scientific">Halopolyspora algeriensis</name>
    <dbReference type="NCBI Taxonomy" id="1500506"/>
    <lineage>
        <taxon>Bacteria</taxon>
        <taxon>Bacillati</taxon>
        <taxon>Actinomycetota</taxon>
        <taxon>Actinomycetes</taxon>
        <taxon>Actinomycetes incertae sedis</taxon>
        <taxon>Halopolyspora</taxon>
    </lineage>
</organism>
<evidence type="ECO:0000313" key="9">
    <source>
        <dbReference type="Proteomes" id="UP000253495"/>
    </source>
</evidence>
<feature type="domain" description="Acyl-CoA dehydrogenase/oxidase N-terminal" evidence="7">
    <location>
        <begin position="6"/>
        <end position="116"/>
    </location>
</feature>
<keyword evidence="4" id="KW-0274">FAD</keyword>
<evidence type="ECO:0000256" key="5">
    <source>
        <dbReference type="ARBA" id="ARBA00023002"/>
    </source>
</evidence>
<dbReference type="GO" id="GO:0050660">
    <property type="term" value="F:flavin adenine dinucleotide binding"/>
    <property type="evidence" value="ECO:0007669"/>
    <property type="project" value="InterPro"/>
</dbReference>
<evidence type="ECO:0000256" key="2">
    <source>
        <dbReference type="ARBA" id="ARBA00009347"/>
    </source>
</evidence>
<dbReference type="InterPro" id="IPR013786">
    <property type="entry name" value="AcylCoA_DH/ox_N"/>
</dbReference>
<dbReference type="AlphaFoldDB" id="A0A368VRW8"/>
<evidence type="ECO:0000256" key="4">
    <source>
        <dbReference type="ARBA" id="ARBA00022827"/>
    </source>
</evidence>
<evidence type="ECO:0000313" key="8">
    <source>
        <dbReference type="EMBL" id="RCW44449.1"/>
    </source>
</evidence>
<keyword evidence="3" id="KW-0285">Flavoprotein</keyword>
<dbReference type="Pfam" id="PF02771">
    <property type="entry name" value="Acyl-CoA_dh_N"/>
    <property type="match status" value="1"/>
</dbReference>
<dbReference type="SUPFAM" id="SSF56645">
    <property type="entry name" value="Acyl-CoA dehydrogenase NM domain-like"/>
    <property type="match status" value="1"/>
</dbReference>
<evidence type="ECO:0000256" key="1">
    <source>
        <dbReference type="ARBA" id="ARBA00001974"/>
    </source>
</evidence>
<dbReference type="Gene3D" id="1.20.140.10">
    <property type="entry name" value="Butyryl-CoA Dehydrogenase, subunit A, domain 3"/>
    <property type="match status" value="1"/>
</dbReference>
<dbReference type="GO" id="GO:0003995">
    <property type="term" value="F:acyl-CoA dehydrogenase activity"/>
    <property type="evidence" value="ECO:0007669"/>
    <property type="project" value="TreeGrafter"/>
</dbReference>
<gene>
    <name evidence="8" type="ORF">DFQ14_10438</name>
</gene>
<reference evidence="8 9" key="1">
    <citation type="submission" date="2018-07" db="EMBL/GenBank/DDBJ databases">
        <title>Genomic Encyclopedia of Type Strains, Phase III (KMG-III): the genomes of soil and plant-associated and newly described type strains.</title>
        <authorList>
            <person name="Whitman W."/>
        </authorList>
    </citation>
    <scope>NUCLEOTIDE SEQUENCE [LARGE SCALE GENOMIC DNA]</scope>
    <source>
        <strain evidence="8 9">CECT 8575</strain>
    </source>
</reference>
<comment type="caution">
    <text evidence="8">The sequence shown here is derived from an EMBL/GenBank/DDBJ whole genome shotgun (WGS) entry which is preliminary data.</text>
</comment>
<comment type="cofactor">
    <cofactor evidence="1">
        <name>FAD</name>
        <dbReference type="ChEBI" id="CHEBI:57692"/>
    </cofactor>
</comment>
<accession>A0A368VRW8</accession>
<name>A0A368VRW8_9ACTN</name>
<dbReference type="InterPro" id="IPR036250">
    <property type="entry name" value="AcylCo_DH-like_C"/>
</dbReference>
<evidence type="ECO:0000256" key="3">
    <source>
        <dbReference type="ARBA" id="ARBA00022630"/>
    </source>
</evidence>
<evidence type="ECO:0008006" key="10">
    <source>
        <dbReference type="Google" id="ProtNLM"/>
    </source>
</evidence>
<dbReference type="InterPro" id="IPR009075">
    <property type="entry name" value="AcylCo_DH/oxidase_C"/>
</dbReference>
<dbReference type="PANTHER" id="PTHR43884:SF20">
    <property type="entry name" value="ACYL-COA DEHYDROGENASE FADE28"/>
    <property type="match status" value="1"/>
</dbReference>